<keyword evidence="5" id="KW-1185">Reference proteome</keyword>
<comment type="subcellular location">
    <subcellularLocation>
        <location evidence="1">Plastid</location>
    </subcellularLocation>
</comment>
<dbReference type="InterPro" id="IPR039633">
    <property type="entry name" value="PAP"/>
</dbReference>
<organism evidence="4 5">
    <name type="scientific">Chlamydomonas eustigma</name>
    <dbReference type="NCBI Taxonomy" id="1157962"/>
    <lineage>
        <taxon>Eukaryota</taxon>
        <taxon>Viridiplantae</taxon>
        <taxon>Chlorophyta</taxon>
        <taxon>core chlorophytes</taxon>
        <taxon>Chlorophyceae</taxon>
        <taxon>CS clade</taxon>
        <taxon>Chlamydomonadales</taxon>
        <taxon>Chlamydomonadaceae</taxon>
        <taxon>Chlamydomonas</taxon>
    </lineage>
</organism>
<dbReference type="Pfam" id="PF04755">
    <property type="entry name" value="PAP_fibrillin"/>
    <property type="match status" value="1"/>
</dbReference>
<keyword evidence="2" id="KW-0934">Plastid</keyword>
<dbReference type="Proteomes" id="UP000232323">
    <property type="component" value="Unassembled WGS sequence"/>
</dbReference>
<dbReference type="PANTHER" id="PTHR31906">
    <property type="entry name" value="PLASTID-LIPID-ASSOCIATED PROTEIN 4, CHLOROPLASTIC-RELATED"/>
    <property type="match status" value="1"/>
</dbReference>
<reference evidence="4 5" key="1">
    <citation type="submission" date="2017-08" db="EMBL/GenBank/DDBJ databases">
        <title>Acidophilic green algal genome provides insights into adaptation to an acidic environment.</title>
        <authorList>
            <person name="Hirooka S."/>
            <person name="Hirose Y."/>
            <person name="Kanesaki Y."/>
            <person name="Higuchi S."/>
            <person name="Fujiwara T."/>
            <person name="Onuma R."/>
            <person name="Era A."/>
            <person name="Ohbayashi R."/>
            <person name="Uzuka A."/>
            <person name="Nozaki H."/>
            <person name="Yoshikawa H."/>
            <person name="Miyagishima S.Y."/>
        </authorList>
    </citation>
    <scope>NUCLEOTIDE SEQUENCE [LARGE SCALE GENOMIC DNA]</scope>
    <source>
        <strain evidence="4 5">NIES-2499</strain>
    </source>
</reference>
<dbReference type="EMBL" id="BEGY01000007">
    <property type="protein sequence ID" value="GAX74413.1"/>
    <property type="molecule type" value="Genomic_DNA"/>
</dbReference>
<evidence type="ECO:0000256" key="1">
    <source>
        <dbReference type="ARBA" id="ARBA00004474"/>
    </source>
</evidence>
<name>A0A250WUB6_9CHLO</name>
<protein>
    <recommendedName>
        <fullName evidence="3">Plastid lipid-associated protein/fibrillin conserved domain-containing protein</fullName>
    </recommendedName>
</protein>
<proteinExistence type="predicted"/>
<evidence type="ECO:0000313" key="5">
    <source>
        <dbReference type="Proteomes" id="UP000232323"/>
    </source>
</evidence>
<evidence type="ECO:0000313" key="4">
    <source>
        <dbReference type="EMBL" id="GAX74413.1"/>
    </source>
</evidence>
<accession>A0A250WUB6</accession>
<dbReference type="GO" id="GO:0009536">
    <property type="term" value="C:plastid"/>
    <property type="evidence" value="ECO:0007669"/>
    <property type="project" value="UniProtKB-SubCell"/>
</dbReference>
<evidence type="ECO:0000259" key="3">
    <source>
        <dbReference type="Pfam" id="PF04755"/>
    </source>
</evidence>
<dbReference type="InterPro" id="IPR006843">
    <property type="entry name" value="PAP/fibrillin_dom"/>
</dbReference>
<sequence>MLWSQHKQQLHLSVSGHIIPSHISRPVESSHLRSLGYFKRSDVHKVKGASGNVSTAAELANELVCLTDGKKWGVNLSATDLERVQHLVAEIQSLSSAGHSNNKDLQGKLSTASSAKVADKQGSSCVDPLHVTAAETWKLGGKWNLLFTTEGSVRALVKSLLFGMSVQGISQSIDLRNLRVTNRIEFASFGFTIQAGAPFQIIGRNKISYSFDEVIIEFSGLWRLSVPLRSKRGGGRWTEAIFVDDELRVMRNSLGDTLLFRNVREHA</sequence>
<feature type="domain" description="Plastid lipid-associated protein/fibrillin conserved" evidence="3">
    <location>
        <begin position="132"/>
        <end position="259"/>
    </location>
</feature>
<dbReference type="OrthoDB" id="538321at2759"/>
<dbReference type="AlphaFoldDB" id="A0A250WUB6"/>
<comment type="caution">
    <text evidence="4">The sequence shown here is derived from an EMBL/GenBank/DDBJ whole genome shotgun (WGS) entry which is preliminary data.</text>
</comment>
<gene>
    <name evidence="4" type="ORF">CEUSTIGMA_g1861.t1</name>
</gene>
<evidence type="ECO:0000256" key="2">
    <source>
        <dbReference type="ARBA" id="ARBA00022640"/>
    </source>
</evidence>